<proteinExistence type="predicted"/>
<evidence type="ECO:0000313" key="2">
    <source>
        <dbReference type="Proteomes" id="UP000619260"/>
    </source>
</evidence>
<dbReference type="EMBL" id="BOPF01000022">
    <property type="protein sequence ID" value="GIJ48768.1"/>
    <property type="molecule type" value="Genomic_DNA"/>
</dbReference>
<gene>
    <name evidence="1" type="ORF">Val02_56540</name>
</gene>
<protein>
    <submittedName>
        <fullName evidence="1">Uncharacterized protein</fullName>
    </submittedName>
</protein>
<dbReference type="Proteomes" id="UP000619260">
    <property type="component" value="Unassembled WGS sequence"/>
</dbReference>
<comment type="caution">
    <text evidence="1">The sequence shown here is derived from an EMBL/GenBank/DDBJ whole genome shotgun (WGS) entry which is preliminary data.</text>
</comment>
<keyword evidence="2" id="KW-1185">Reference proteome</keyword>
<name>A0A8J3YR14_9ACTN</name>
<dbReference type="AlphaFoldDB" id="A0A8J3YR14"/>
<organism evidence="1 2">
    <name type="scientific">Virgisporangium aliadipatigenens</name>
    <dbReference type="NCBI Taxonomy" id="741659"/>
    <lineage>
        <taxon>Bacteria</taxon>
        <taxon>Bacillati</taxon>
        <taxon>Actinomycetota</taxon>
        <taxon>Actinomycetes</taxon>
        <taxon>Micromonosporales</taxon>
        <taxon>Micromonosporaceae</taxon>
        <taxon>Virgisporangium</taxon>
    </lineage>
</organism>
<evidence type="ECO:0000313" key="1">
    <source>
        <dbReference type="EMBL" id="GIJ48768.1"/>
    </source>
</evidence>
<sequence length="154" mass="16884">MIGYSLLYLPCVSDELIDEVRRAAQNAVDATKERVGDRLDFSETSLDAIEEMLAEAAPFVAELPPERVDALVEQLGSYVLEVGRREFGGRYLWHPGRDAPVLVVGEPDFRVALLTWDKVRGRLGGDEADNIPFLYGGFASAARKAGKGVDALFV</sequence>
<accession>A0A8J3YR14</accession>
<reference evidence="1" key="1">
    <citation type="submission" date="2021-01" db="EMBL/GenBank/DDBJ databases">
        <title>Whole genome shotgun sequence of Virgisporangium aliadipatigenens NBRC 105644.</title>
        <authorList>
            <person name="Komaki H."/>
            <person name="Tamura T."/>
        </authorList>
    </citation>
    <scope>NUCLEOTIDE SEQUENCE</scope>
    <source>
        <strain evidence="1">NBRC 105644</strain>
    </source>
</reference>